<name>S5YA86_PARAH</name>
<dbReference type="STRING" id="1367847.JCM7686_1227"/>
<feature type="domain" description="Bacteriophage CI repressor N-terminal" evidence="1">
    <location>
        <begin position="13"/>
        <end position="38"/>
    </location>
</feature>
<dbReference type="PATRIC" id="fig|1367847.3.peg.1200"/>
<dbReference type="KEGG" id="pami:JCM7686_1227"/>
<keyword evidence="3" id="KW-1185">Reference proteome</keyword>
<sequence length="73" mass="8145">MTHIFHIWPKMADLAADLGLSYQTVAAWKRRGRIPAEYDLSLIEAANRKGCSLTLDVLAHARAVRKRSPEDAA</sequence>
<accession>S5YA86</accession>
<dbReference type="InterPro" id="IPR010744">
    <property type="entry name" value="Phage_CI_N"/>
</dbReference>
<evidence type="ECO:0000259" key="1">
    <source>
        <dbReference type="Pfam" id="PF07022"/>
    </source>
</evidence>
<evidence type="ECO:0000313" key="2">
    <source>
        <dbReference type="EMBL" id="AGT08333.1"/>
    </source>
</evidence>
<gene>
    <name evidence="2" type="ORF">JCM7686_1227</name>
</gene>
<dbReference type="EMBL" id="CP006650">
    <property type="protein sequence ID" value="AGT08333.1"/>
    <property type="molecule type" value="Genomic_DNA"/>
</dbReference>
<dbReference type="GO" id="GO:0003677">
    <property type="term" value="F:DNA binding"/>
    <property type="evidence" value="ECO:0007669"/>
    <property type="project" value="InterPro"/>
</dbReference>
<dbReference type="AlphaFoldDB" id="S5YA86"/>
<dbReference type="HOGENOM" id="CLU_2701410_0_0_5"/>
<organism evidence="2 3">
    <name type="scientific">Paracoccus aminophilus JCM 7686</name>
    <dbReference type="NCBI Taxonomy" id="1367847"/>
    <lineage>
        <taxon>Bacteria</taxon>
        <taxon>Pseudomonadati</taxon>
        <taxon>Pseudomonadota</taxon>
        <taxon>Alphaproteobacteria</taxon>
        <taxon>Rhodobacterales</taxon>
        <taxon>Paracoccaceae</taxon>
        <taxon>Paracoccus</taxon>
    </lineage>
</organism>
<dbReference type="Proteomes" id="UP000015480">
    <property type="component" value="Chromosome"/>
</dbReference>
<dbReference type="InterPro" id="IPR010982">
    <property type="entry name" value="Lambda_DNA-bd_dom_sf"/>
</dbReference>
<dbReference type="Pfam" id="PF07022">
    <property type="entry name" value="Phage_CI_repr"/>
    <property type="match status" value="1"/>
</dbReference>
<reference evidence="2 3" key="1">
    <citation type="journal article" date="2014" name="BMC Genomics">
        <title>Architecture and functions of a multipartite genome of the methylotrophic bacterium Paracoccus aminophilus JCM 7686, containing primary and secondary chromids.</title>
        <authorList>
            <person name="Dziewit L."/>
            <person name="Czarnecki J."/>
            <person name="Wibberg D."/>
            <person name="Radlinska M."/>
            <person name="Mrozek P."/>
            <person name="Szymczak M."/>
            <person name="Schluter A."/>
            <person name="Puhler A."/>
            <person name="Bartosik D."/>
        </authorList>
    </citation>
    <scope>NUCLEOTIDE SEQUENCE [LARGE SCALE GENOMIC DNA]</scope>
    <source>
        <strain evidence="2">JCM 7686</strain>
    </source>
</reference>
<proteinExistence type="predicted"/>
<evidence type="ECO:0000313" key="3">
    <source>
        <dbReference type="Proteomes" id="UP000015480"/>
    </source>
</evidence>
<dbReference type="GO" id="GO:0045892">
    <property type="term" value="P:negative regulation of DNA-templated transcription"/>
    <property type="evidence" value="ECO:0007669"/>
    <property type="project" value="InterPro"/>
</dbReference>
<dbReference type="Gene3D" id="1.10.260.40">
    <property type="entry name" value="lambda repressor-like DNA-binding domains"/>
    <property type="match status" value="1"/>
</dbReference>
<protein>
    <recommendedName>
        <fullName evidence="1">Bacteriophage CI repressor N-terminal domain-containing protein</fullName>
    </recommendedName>
</protein>